<sequence>MSVGPHRVSHTGSSEAVEDYVKAIYSIATAGDGAAVGTNDLADRLGVTAASVSAMFRKLTELGLADHMPYKGVRLTAEGERLALEVLRHHRLLELYLAEHLGVPWDRVHEEADALEHVISADLEARIAAKLGHPTHDPHGAPIPSAELLLSADDTQSLAALAPGTRGTFARIAGGDPEMLRYLDAQGIRLGDTVQVMDRQPFGGPATVSIGVSIHTIGGGLADAMRVSLE</sequence>
<dbReference type="Pfam" id="PF04023">
    <property type="entry name" value="FeoA"/>
    <property type="match status" value="1"/>
</dbReference>
<evidence type="ECO:0000256" key="3">
    <source>
        <dbReference type="ARBA" id="ARBA00011738"/>
    </source>
</evidence>
<keyword evidence="6" id="KW-0408">Iron</keyword>
<evidence type="ECO:0000256" key="6">
    <source>
        <dbReference type="ARBA" id="ARBA00023004"/>
    </source>
</evidence>
<gene>
    <name evidence="14" type="primary">mntR_1</name>
    <name evidence="14" type="ORF">DSM112329_01663</name>
</gene>
<dbReference type="KEGG" id="parq:DSM112329_01663"/>
<comment type="subunit">
    <text evidence="3">Homodimer.</text>
</comment>
<dbReference type="SMART" id="SM00529">
    <property type="entry name" value="HTH_DTXR"/>
    <property type="match status" value="1"/>
</dbReference>
<evidence type="ECO:0000256" key="1">
    <source>
        <dbReference type="ARBA" id="ARBA00004496"/>
    </source>
</evidence>
<evidence type="ECO:0000256" key="7">
    <source>
        <dbReference type="ARBA" id="ARBA00023015"/>
    </source>
</evidence>
<dbReference type="InterPro" id="IPR022687">
    <property type="entry name" value="HTH_DTXR"/>
</dbReference>
<keyword evidence="8" id="KW-0238">DNA-binding</keyword>
<dbReference type="SUPFAM" id="SSF46785">
    <property type="entry name" value="Winged helix' DNA-binding domain"/>
    <property type="match status" value="1"/>
</dbReference>
<evidence type="ECO:0000256" key="2">
    <source>
        <dbReference type="ARBA" id="ARBA00007871"/>
    </source>
</evidence>
<dbReference type="Gene3D" id="1.10.10.10">
    <property type="entry name" value="Winged helix-like DNA-binding domain superfamily/Winged helix DNA-binding domain"/>
    <property type="match status" value="1"/>
</dbReference>
<dbReference type="GO" id="GO:0046983">
    <property type="term" value="F:protein dimerization activity"/>
    <property type="evidence" value="ECO:0007669"/>
    <property type="project" value="InterPro"/>
</dbReference>
<dbReference type="InterPro" id="IPR008988">
    <property type="entry name" value="Transcriptional_repressor_C"/>
</dbReference>
<keyword evidence="9" id="KW-0010">Activator</keyword>
<evidence type="ECO:0000256" key="4">
    <source>
        <dbReference type="ARBA" id="ARBA00022490"/>
    </source>
</evidence>
<dbReference type="PROSITE" id="PS50944">
    <property type="entry name" value="HTH_DTXR"/>
    <property type="match status" value="1"/>
</dbReference>
<dbReference type="InterPro" id="IPR001367">
    <property type="entry name" value="Fe_dep_repressor"/>
</dbReference>
<dbReference type="InterPro" id="IPR036390">
    <property type="entry name" value="WH_DNA-bd_sf"/>
</dbReference>
<evidence type="ECO:0000313" key="14">
    <source>
        <dbReference type="EMBL" id="XAY04825.1"/>
    </source>
</evidence>
<name>A0AAU7AT46_9ACTN</name>
<keyword evidence="4" id="KW-0963">Cytoplasm</keyword>
<feature type="domain" description="HTH dtxR-type" evidence="13">
    <location>
        <begin position="14"/>
        <end position="76"/>
    </location>
</feature>
<evidence type="ECO:0000259" key="13">
    <source>
        <dbReference type="PROSITE" id="PS50944"/>
    </source>
</evidence>
<dbReference type="Gene3D" id="2.30.30.90">
    <property type="match status" value="1"/>
</dbReference>
<organism evidence="14">
    <name type="scientific">Paraconexibacter sp. AEG42_29</name>
    <dbReference type="NCBI Taxonomy" id="2997339"/>
    <lineage>
        <taxon>Bacteria</taxon>
        <taxon>Bacillati</taxon>
        <taxon>Actinomycetota</taxon>
        <taxon>Thermoleophilia</taxon>
        <taxon>Solirubrobacterales</taxon>
        <taxon>Paraconexibacteraceae</taxon>
        <taxon>Paraconexibacter</taxon>
    </lineage>
</organism>
<evidence type="ECO:0000256" key="12">
    <source>
        <dbReference type="ARBA" id="ARBA00032593"/>
    </source>
</evidence>
<keyword evidence="5" id="KW-0678">Repressor</keyword>
<evidence type="ECO:0000256" key="8">
    <source>
        <dbReference type="ARBA" id="ARBA00023125"/>
    </source>
</evidence>
<reference evidence="14" key="1">
    <citation type="submission" date="2022-12" db="EMBL/GenBank/DDBJ databases">
        <title>Paraconexibacter alkalitolerans sp. nov. and Baekduia alba sp. nov., isolated from soil and emended description of the genera Paraconexibacter (Chun et al., 2020) and Baekduia (An et al., 2020).</title>
        <authorList>
            <person name="Vieira S."/>
            <person name="Huber K.J."/>
            <person name="Geppert A."/>
            <person name="Wolf J."/>
            <person name="Neumann-Schaal M."/>
            <person name="Muesken M."/>
            <person name="Overmann J."/>
        </authorList>
    </citation>
    <scope>NUCLEOTIDE SEQUENCE</scope>
    <source>
        <strain evidence="14">AEG42_29</strain>
    </source>
</reference>
<dbReference type="SUPFAM" id="SSF47979">
    <property type="entry name" value="Iron-dependent repressor protein, dimerization domain"/>
    <property type="match status" value="1"/>
</dbReference>
<accession>A0AAU7AT46</accession>
<protein>
    <recommendedName>
        <fullName evidence="12">Manganese transport regulator</fullName>
    </recommendedName>
</protein>
<evidence type="ECO:0000256" key="9">
    <source>
        <dbReference type="ARBA" id="ARBA00023159"/>
    </source>
</evidence>
<evidence type="ECO:0000256" key="5">
    <source>
        <dbReference type="ARBA" id="ARBA00022491"/>
    </source>
</evidence>
<dbReference type="InterPro" id="IPR050536">
    <property type="entry name" value="DtxR_MntR_Metal-Reg"/>
</dbReference>
<dbReference type="GO" id="GO:0003700">
    <property type="term" value="F:DNA-binding transcription factor activity"/>
    <property type="evidence" value="ECO:0007669"/>
    <property type="project" value="InterPro"/>
</dbReference>
<dbReference type="Pfam" id="PF01325">
    <property type="entry name" value="Fe_dep_repress"/>
    <property type="match status" value="1"/>
</dbReference>
<dbReference type="Pfam" id="PF02742">
    <property type="entry name" value="Fe_dep_repr_C"/>
    <property type="match status" value="1"/>
</dbReference>
<dbReference type="InterPro" id="IPR038157">
    <property type="entry name" value="FeoA_core_dom"/>
</dbReference>
<comment type="similarity">
    <text evidence="2">Belongs to the DtxR/MntR family.</text>
</comment>
<keyword evidence="10" id="KW-0804">Transcription</keyword>
<dbReference type="AlphaFoldDB" id="A0AAU7AT46"/>
<dbReference type="InterPro" id="IPR022689">
    <property type="entry name" value="Iron_dep_repressor"/>
</dbReference>
<dbReference type="GO" id="GO:0005737">
    <property type="term" value="C:cytoplasm"/>
    <property type="evidence" value="ECO:0007669"/>
    <property type="project" value="UniProtKB-SubCell"/>
</dbReference>
<keyword evidence="11" id="KW-0464">Manganese</keyword>
<dbReference type="EMBL" id="CP114014">
    <property type="protein sequence ID" value="XAY04825.1"/>
    <property type="molecule type" value="Genomic_DNA"/>
</dbReference>
<dbReference type="InterPro" id="IPR036421">
    <property type="entry name" value="Fe_dep_repressor_sf"/>
</dbReference>
<evidence type="ECO:0000256" key="10">
    <source>
        <dbReference type="ARBA" id="ARBA00023163"/>
    </source>
</evidence>
<dbReference type="InterPro" id="IPR036388">
    <property type="entry name" value="WH-like_DNA-bd_sf"/>
</dbReference>
<comment type="subcellular location">
    <subcellularLocation>
        <location evidence="1">Cytoplasm</location>
    </subcellularLocation>
</comment>
<dbReference type="InterPro" id="IPR007167">
    <property type="entry name" value="Fe-transptr_FeoA-like"/>
</dbReference>
<dbReference type="RefSeq" id="WP_354701350.1">
    <property type="nucleotide sequence ID" value="NZ_CP114014.1"/>
</dbReference>
<dbReference type="SMART" id="SM00899">
    <property type="entry name" value="FeoA"/>
    <property type="match status" value="1"/>
</dbReference>
<evidence type="ECO:0000256" key="11">
    <source>
        <dbReference type="ARBA" id="ARBA00023211"/>
    </source>
</evidence>
<dbReference type="PANTHER" id="PTHR33238:SF11">
    <property type="entry name" value="TRANSCRIPTIONAL REGULATOR MNTR"/>
    <property type="match status" value="1"/>
</dbReference>
<proteinExistence type="inferred from homology"/>
<dbReference type="GO" id="GO:0046914">
    <property type="term" value="F:transition metal ion binding"/>
    <property type="evidence" value="ECO:0007669"/>
    <property type="project" value="InterPro"/>
</dbReference>
<dbReference type="PANTHER" id="PTHR33238">
    <property type="entry name" value="IRON (METAL) DEPENDENT REPRESSOR, DTXR FAMILY"/>
    <property type="match status" value="1"/>
</dbReference>
<dbReference type="GO" id="GO:0003677">
    <property type="term" value="F:DNA binding"/>
    <property type="evidence" value="ECO:0007669"/>
    <property type="project" value="UniProtKB-KW"/>
</dbReference>
<keyword evidence="7" id="KW-0805">Transcription regulation</keyword>
<dbReference type="SUPFAM" id="SSF50037">
    <property type="entry name" value="C-terminal domain of transcriptional repressors"/>
    <property type="match status" value="1"/>
</dbReference>